<evidence type="ECO:0000313" key="13">
    <source>
        <dbReference type="WBParaSite" id="DME_0000076301-mRNA-1"/>
    </source>
</evidence>
<organism evidence="11 13">
    <name type="scientific">Dracunculus medinensis</name>
    <name type="common">Guinea worm</name>
    <dbReference type="NCBI Taxonomy" id="318479"/>
    <lineage>
        <taxon>Eukaryota</taxon>
        <taxon>Metazoa</taxon>
        <taxon>Ecdysozoa</taxon>
        <taxon>Nematoda</taxon>
        <taxon>Chromadorea</taxon>
        <taxon>Rhabditida</taxon>
        <taxon>Spirurina</taxon>
        <taxon>Dracunculoidea</taxon>
        <taxon>Dracunculidae</taxon>
        <taxon>Dracunculus</taxon>
    </lineage>
</organism>
<evidence type="ECO:0000256" key="8">
    <source>
        <dbReference type="ARBA" id="ARBA00035344"/>
    </source>
</evidence>
<evidence type="ECO:0000256" key="4">
    <source>
        <dbReference type="ARBA" id="ARBA00022980"/>
    </source>
</evidence>
<reference evidence="13" key="1">
    <citation type="submission" date="2016-04" db="UniProtKB">
        <authorList>
            <consortium name="WormBaseParasite"/>
        </authorList>
    </citation>
    <scope>IDENTIFICATION</scope>
</reference>
<dbReference type="InterPro" id="IPR026140">
    <property type="entry name" value="Ribosomal_mS26"/>
</dbReference>
<accession>A0A158Q2S9</accession>
<dbReference type="OrthoDB" id="5877983at2759"/>
<evidence type="ECO:0000313" key="11">
    <source>
        <dbReference type="Proteomes" id="UP000038040"/>
    </source>
</evidence>
<evidence type="ECO:0000256" key="5">
    <source>
        <dbReference type="ARBA" id="ARBA00023128"/>
    </source>
</evidence>
<sequence length="243" mass="28134">MLNISSNIQPTCSAMLRVIPVVNSYIQSIRKMRRRPPKPGKPPIVPPSQKVLYTVVHVPWMEPSAVKELLWRRHVYNNAILSLRRIFREEIAQKQTGGLADLKIQEASELNELIAANEKRNQEMAKLRNEREIKRMKEVEMEVLRFIEEELNKREKSVKLATKEVVEMIEKSREFVTLDNLDCKLHEALENPVVYDFAIDLEGKRIYAPVPNKYLEGKPVLQKGRMYDVTLGFPQEAVQKSGS</sequence>
<evidence type="ECO:0000256" key="7">
    <source>
        <dbReference type="ARBA" id="ARBA00035138"/>
    </source>
</evidence>
<evidence type="ECO:0000256" key="1">
    <source>
        <dbReference type="ARBA" id="ARBA00004173"/>
    </source>
</evidence>
<dbReference type="AlphaFoldDB" id="A0A158Q2S9"/>
<evidence type="ECO:0000313" key="10">
    <source>
        <dbReference type="EMBL" id="VDN55150.1"/>
    </source>
</evidence>
<dbReference type="Proteomes" id="UP000274756">
    <property type="component" value="Unassembled WGS sequence"/>
</dbReference>
<feature type="coiled-coil region" evidence="9">
    <location>
        <begin position="110"/>
        <end position="164"/>
    </location>
</feature>
<dbReference type="Proteomes" id="UP000038040">
    <property type="component" value="Unplaced"/>
</dbReference>
<dbReference type="PANTHER" id="PTHR21035:SF2">
    <property type="entry name" value="SMALL RIBOSOMAL SUBUNIT PROTEIN MS26"/>
    <property type="match status" value="1"/>
</dbReference>
<evidence type="ECO:0000256" key="3">
    <source>
        <dbReference type="ARBA" id="ARBA00022946"/>
    </source>
</evidence>
<dbReference type="EMBL" id="UYYG01001151">
    <property type="protein sequence ID" value="VDN55150.1"/>
    <property type="molecule type" value="Genomic_DNA"/>
</dbReference>
<keyword evidence="12" id="KW-1185">Reference proteome</keyword>
<evidence type="ECO:0000256" key="2">
    <source>
        <dbReference type="ARBA" id="ARBA00009672"/>
    </source>
</evidence>
<gene>
    <name evidence="10" type="ORF">DME_LOCUS5123</name>
</gene>
<evidence type="ECO:0000256" key="6">
    <source>
        <dbReference type="ARBA" id="ARBA00023274"/>
    </source>
</evidence>
<evidence type="ECO:0000313" key="12">
    <source>
        <dbReference type="Proteomes" id="UP000274756"/>
    </source>
</evidence>
<dbReference type="GO" id="GO:0005763">
    <property type="term" value="C:mitochondrial small ribosomal subunit"/>
    <property type="evidence" value="ECO:0007669"/>
    <property type="project" value="InterPro"/>
</dbReference>
<evidence type="ECO:0000256" key="9">
    <source>
        <dbReference type="SAM" id="Coils"/>
    </source>
</evidence>
<dbReference type="PANTHER" id="PTHR21035">
    <property type="entry name" value="28S RIBOSOMAL PROTEIN S26, MITOCHONDRIAL"/>
    <property type="match status" value="1"/>
</dbReference>
<proteinExistence type="inferred from homology"/>
<name>A0A158Q2S9_DRAME</name>
<keyword evidence="6" id="KW-0687">Ribonucleoprotein</keyword>
<keyword evidence="5" id="KW-0496">Mitochondrion</keyword>
<comment type="similarity">
    <text evidence="2">Belongs to the mitochondrion-specific ribosomal protein mS26 family.</text>
</comment>
<reference evidence="10 12" key="2">
    <citation type="submission" date="2018-11" db="EMBL/GenBank/DDBJ databases">
        <authorList>
            <consortium name="Pathogen Informatics"/>
        </authorList>
    </citation>
    <scope>NUCLEOTIDE SEQUENCE [LARGE SCALE GENOMIC DNA]</scope>
</reference>
<dbReference type="STRING" id="318479.A0A158Q2S9"/>
<dbReference type="Pfam" id="PF14943">
    <property type="entry name" value="MRP-S26"/>
    <property type="match status" value="1"/>
</dbReference>
<keyword evidence="4" id="KW-0689">Ribosomal protein</keyword>
<comment type="subcellular location">
    <subcellularLocation>
        <location evidence="1">Mitochondrion</location>
    </subcellularLocation>
</comment>
<keyword evidence="3" id="KW-0809">Transit peptide</keyword>
<keyword evidence="9" id="KW-0175">Coiled coil</keyword>
<protein>
    <recommendedName>
        <fullName evidence="7">Small ribosomal subunit protein mS26</fullName>
    </recommendedName>
    <alternativeName>
        <fullName evidence="8">28S ribosomal protein S26, mitochondrial</fullName>
    </alternativeName>
</protein>
<dbReference type="WBParaSite" id="DME_0000076301-mRNA-1">
    <property type="protein sequence ID" value="DME_0000076301-mRNA-1"/>
    <property type="gene ID" value="DME_0000076301"/>
</dbReference>